<protein>
    <submittedName>
        <fullName evidence="1">Uncharacterized protein</fullName>
    </submittedName>
</protein>
<dbReference type="EMBL" id="JADINE010000024">
    <property type="protein sequence ID" value="MBO8407144.1"/>
    <property type="molecule type" value="Genomic_DNA"/>
</dbReference>
<evidence type="ECO:0000313" key="1">
    <source>
        <dbReference type="EMBL" id="MBO8407144.1"/>
    </source>
</evidence>
<reference evidence="1" key="2">
    <citation type="journal article" date="2021" name="PeerJ">
        <title>Extensive microbial diversity within the chicken gut microbiome revealed by metagenomics and culture.</title>
        <authorList>
            <person name="Gilroy R."/>
            <person name="Ravi A."/>
            <person name="Getino M."/>
            <person name="Pursley I."/>
            <person name="Horton D.L."/>
            <person name="Alikhan N.F."/>
            <person name="Baker D."/>
            <person name="Gharbi K."/>
            <person name="Hall N."/>
            <person name="Watson M."/>
            <person name="Adriaenssens E.M."/>
            <person name="Foster-Nyarko E."/>
            <person name="Jarju S."/>
            <person name="Secka A."/>
            <person name="Antonio M."/>
            <person name="Oren A."/>
            <person name="Chaudhuri R.R."/>
            <person name="La Ragione R."/>
            <person name="Hildebrand F."/>
            <person name="Pallen M.J."/>
        </authorList>
    </citation>
    <scope>NUCLEOTIDE SEQUENCE</scope>
    <source>
        <strain evidence="1">B1-16210</strain>
    </source>
</reference>
<dbReference type="Proteomes" id="UP000721442">
    <property type="component" value="Unassembled WGS sequence"/>
</dbReference>
<name>A0A940DFG7_9PROT</name>
<proteinExistence type="predicted"/>
<accession>A0A940DFG7</accession>
<gene>
    <name evidence="1" type="ORF">IAC77_01625</name>
</gene>
<organism evidence="1 2">
    <name type="scientific">Candidatus Enterousia excrementavium</name>
    <dbReference type="NCBI Taxonomy" id="2840789"/>
    <lineage>
        <taxon>Bacteria</taxon>
        <taxon>Pseudomonadati</taxon>
        <taxon>Pseudomonadota</taxon>
        <taxon>Alphaproteobacteria</taxon>
        <taxon>Candidatus Enterousia</taxon>
    </lineage>
</organism>
<dbReference type="AlphaFoldDB" id="A0A940DFG7"/>
<comment type="caution">
    <text evidence="1">The sequence shown here is derived from an EMBL/GenBank/DDBJ whole genome shotgun (WGS) entry which is preliminary data.</text>
</comment>
<sequence length="97" mass="11185">MLPKPFVLEDVKDKVYVPRDVIRAGRCPCVHVCPVFANYAYTDDGYRIIPSGAKCPYIVNQYGNLPDCNGQRLFMDGKFYFDGGSVRVYNHMWQKQK</sequence>
<reference evidence="1" key="1">
    <citation type="submission" date="2020-10" db="EMBL/GenBank/DDBJ databases">
        <authorList>
            <person name="Gilroy R."/>
        </authorList>
    </citation>
    <scope>NUCLEOTIDE SEQUENCE</scope>
    <source>
        <strain evidence="1">B1-16210</strain>
    </source>
</reference>
<evidence type="ECO:0000313" key="2">
    <source>
        <dbReference type="Proteomes" id="UP000721442"/>
    </source>
</evidence>